<organism evidence="4 5">
    <name type="scientific">Lojkania enalia</name>
    <dbReference type="NCBI Taxonomy" id="147567"/>
    <lineage>
        <taxon>Eukaryota</taxon>
        <taxon>Fungi</taxon>
        <taxon>Dikarya</taxon>
        <taxon>Ascomycota</taxon>
        <taxon>Pezizomycotina</taxon>
        <taxon>Dothideomycetes</taxon>
        <taxon>Pleosporomycetidae</taxon>
        <taxon>Pleosporales</taxon>
        <taxon>Pleosporales incertae sedis</taxon>
        <taxon>Lojkania</taxon>
    </lineage>
</organism>
<dbReference type="InterPro" id="IPR052210">
    <property type="entry name" value="LysM1-like"/>
</dbReference>
<gene>
    <name evidence="4" type="ORF">CC78DRAFT_537450</name>
</gene>
<accession>A0A9P4JXT3</accession>
<dbReference type="AlphaFoldDB" id="A0A9P4JXT3"/>
<keyword evidence="5" id="KW-1185">Reference proteome</keyword>
<feature type="domain" description="LysM" evidence="3">
    <location>
        <begin position="97"/>
        <end position="145"/>
    </location>
</feature>
<evidence type="ECO:0000313" key="4">
    <source>
        <dbReference type="EMBL" id="KAF2258907.1"/>
    </source>
</evidence>
<dbReference type="GO" id="GO:0008061">
    <property type="term" value="F:chitin binding"/>
    <property type="evidence" value="ECO:0007669"/>
    <property type="project" value="UniProtKB-KW"/>
</dbReference>
<evidence type="ECO:0000313" key="5">
    <source>
        <dbReference type="Proteomes" id="UP000800093"/>
    </source>
</evidence>
<sequence length="216" mass="24121">MKLLYTSLLGLASAAVIKRQWSCPALIQGCTKSYLVTYGTCDSVAAANGITTDKFFELNPSINRPSCNNMFSGCYYCVAKDTVSPVCPTDYNTQCNKFYEVKSGDICWTIVNNNPPLSLNQLYDWNPSIHRDTCDNLIPQCKYCVGVGGVVDTVPQPHQPNIRQNCKEYYQAQSGDYCYKISIEKGVNLADFMSWNPDVGPGCLNMLAGYWYCLRI</sequence>
<evidence type="ECO:0000256" key="1">
    <source>
        <dbReference type="ARBA" id="ARBA00022669"/>
    </source>
</evidence>
<dbReference type="OrthoDB" id="5985073at2759"/>
<name>A0A9P4JXT3_9PLEO</name>
<proteinExistence type="predicted"/>
<dbReference type="EMBL" id="ML986728">
    <property type="protein sequence ID" value="KAF2258907.1"/>
    <property type="molecule type" value="Genomic_DNA"/>
</dbReference>
<dbReference type="PANTHER" id="PTHR34997:SF1">
    <property type="entry name" value="PEPTIDOGLYCAN-BINDING LYSIN DOMAIN"/>
    <property type="match status" value="1"/>
</dbReference>
<reference evidence="5" key="1">
    <citation type="journal article" date="2020" name="Stud. Mycol.">
        <title>101 Dothideomycetes genomes: A test case for predicting lifestyles and emergence of pathogens.</title>
        <authorList>
            <person name="Haridas S."/>
            <person name="Albert R."/>
            <person name="Binder M."/>
            <person name="Bloem J."/>
            <person name="LaButti K."/>
            <person name="Salamov A."/>
            <person name="Andreopoulos B."/>
            <person name="Baker S."/>
            <person name="Barry K."/>
            <person name="Bills G."/>
            <person name="Bluhm B."/>
            <person name="Cannon C."/>
            <person name="Castanera R."/>
            <person name="Culley D."/>
            <person name="Daum C."/>
            <person name="Ezra D."/>
            <person name="Gonzalez J."/>
            <person name="Henrissat B."/>
            <person name="Kuo A."/>
            <person name="Liang C."/>
            <person name="Lipzen A."/>
            <person name="Lutzoni F."/>
            <person name="Magnuson J."/>
            <person name="Mondo S."/>
            <person name="Nolan M."/>
            <person name="Ohm R."/>
            <person name="Pangilinan J."/>
            <person name="Park H.-J."/>
            <person name="Ramirez L."/>
            <person name="Alfaro M."/>
            <person name="Sun H."/>
            <person name="Tritt A."/>
            <person name="Yoshinaga Y."/>
            <person name="Zwiers L.-H."/>
            <person name="Turgeon B."/>
            <person name="Goodwin S."/>
            <person name="Spatafora J."/>
            <person name="Crous P."/>
            <person name="Grigoriev I."/>
        </authorList>
    </citation>
    <scope>NUCLEOTIDE SEQUENCE [LARGE SCALE GENOMIC DNA]</scope>
    <source>
        <strain evidence="5">CBS 304.66</strain>
    </source>
</reference>
<protein>
    <recommendedName>
        <fullName evidence="3">LysM domain-containing protein</fullName>
    </recommendedName>
</protein>
<evidence type="ECO:0000259" key="3">
    <source>
        <dbReference type="PROSITE" id="PS51782"/>
    </source>
</evidence>
<dbReference type="Proteomes" id="UP000800093">
    <property type="component" value="Unassembled WGS sequence"/>
</dbReference>
<dbReference type="SUPFAM" id="SSF54106">
    <property type="entry name" value="LysM domain"/>
    <property type="match status" value="2"/>
</dbReference>
<feature type="domain" description="LysM" evidence="3">
    <location>
        <begin position="31"/>
        <end position="78"/>
    </location>
</feature>
<comment type="caution">
    <text evidence="4">The sequence shown here is derived from an EMBL/GenBank/DDBJ whole genome shotgun (WGS) entry which is preliminary data.</text>
</comment>
<dbReference type="Gene3D" id="3.10.350.10">
    <property type="entry name" value="LysM domain"/>
    <property type="match status" value="3"/>
</dbReference>
<dbReference type="CDD" id="cd00118">
    <property type="entry name" value="LysM"/>
    <property type="match status" value="2"/>
</dbReference>
<dbReference type="PROSITE" id="PS51782">
    <property type="entry name" value="LYSM"/>
    <property type="match status" value="3"/>
</dbReference>
<dbReference type="InterPro" id="IPR036779">
    <property type="entry name" value="LysM_dom_sf"/>
</dbReference>
<evidence type="ECO:0000256" key="2">
    <source>
        <dbReference type="ARBA" id="ARBA00023026"/>
    </source>
</evidence>
<feature type="domain" description="LysM" evidence="3">
    <location>
        <begin position="168"/>
        <end position="214"/>
    </location>
</feature>
<dbReference type="PANTHER" id="PTHR34997">
    <property type="entry name" value="AM15"/>
    <property type="match status" value="1"/>
</dbReference>
<dbReference type="PROSITE" id="PS51257">
    <property type="entry name" value="PROKAR_LIPOPROTEIN"/>
    <property type="match status" value="1"/>
</dbReference>
<dbReference type="Pfam" id="PF01476">
    <property type="entry name" value="LysM"/>
    <property type="match status" value="2"/>
</dbReference>
<dbReference type="InterPro" id="IPR018392">
    <property type="entry name" value="LysM"/>
</dbReference>
<keyword evidence="2" id="KW-0843">Virulence</keyword>
<keyword evidence="1" id="KW-0147">Chitin-binding</keyword>